<evidence type="ECO:0000313" key="2">
    <source>
        <dbReference type="Proteomes" id="UP000029734"/>
    </source>
</evidence>
<protein>
    <recommendedName>
        <fullName evidence="3">Phage head-tail adapter protein</fullName>
    </recommendedName>
</protein>
<evidence type="ECO:0008006" key="3">
    <source>
        <dbReference type="Google" id="ProtNLM"/>
    </source>
</evidence>
<dbReference type="eggNOG" id="ENOG50345J6">
    <property type="taxonomic scope" value="Bacteria"/>
</dbReference>
<dbReference type="AlphaFoldDB" id="A0A098M6C9"/>
<dbReference type="OrthoDB" id="2612871at2"/>
<name>A0A098M6C9_9BACL</name>
<gene>
    <name evidence="1" type="ORF">PWYN_23535</name>
</gene>
<comment type="caution">
    <text evidence="1">The sequence shown here is derived from an EMBL/GenBank/DDBJ whole genome shotgun (WGS) entry which is preliminary data.</text>
</comment>
<dbReference type="EMBL" id="JQCR01000003">
    <property type="protein sequence ID" value="KGE17571.1"/>
    <property type="molecule type" value="Genomic_DNA"/>
</dbReference>
<keyword evidence="2" id="KW-1185">Reference proteome</keyword>
<dbReference type="STRING" id="268407.PWYN_23535"/>
<evidence type="ECO:0000313" key="1">
    <source>
        <dbReference type="EMBL" id="KGE17571.1"/>
    </source>
</evidence>
<dbReference type="Proteomes" id="UP000029734">
    <property type="component" value="Unassembled WGS sequence"/>
</dbReference>
<proteinExistence type="predicted"/>
<sequence length="108" mass="12411">MNHRMNTPLAVYRLGRQKDADNLFSDRKAGKIEDLKCFVVKTQTDAKTESTPVIYIIKKTIGVPKTADVRISDEVLLFGRKYLVIDSNPRRYWRELLVTCEVKGSEHA</sequence>
<organism evidence="1 2">
    <name type="scientific">Paenibacillus wynnii</name>
    <dbReference type="NCBI Taxonomy" id="268407"/>
    <lineage>
        <taxon>Bacteria</taxon>
        <taxon>Bacillati</taxon>
        <taxon>Bacillota</taxon>
        <taxon>Bacilli</taxon>
        <taxon>Bacillales</taxon>
        <taxon>Paenibacillaceae</taxon>
        <taxon>Paenibacillus</taxon>
    </lineage>
</organism>
<accession>A0A098M6C9</accession>
<reference evidence="1 2" key="1">
    <citation type="submission" date="2014-08" db="EMBL/GenBank/DDBJ databases">
        <authorList>
            <person name="den Bakker H.C."/>
        </authorList>
    </citation>
    <scope>NUCLEOTIDE SEQUENCE [LARGE SCALE GENOMIC DNA]</scope>
    <source>
        <strain evidence="1 2">DSM 18334</strain>
    </source>
</reference>
<reference evidence="1 2" key="2">
    <citation type="submission" date="2014-10" db="EMBL/GenBank/DDBJ databases">
        <title>Comparative genomics of the Paenibacillus odorifer group.</title>
        <authorList>
            <person name="Tsai Y.-C."/>
            <person name="Martin N."/>
            <person name="Korlach J."/>
            <person name="Wiedmann M."/>
        </authorList>
    </citation>
    <scope>NUCLEOTIDE SEQUENCE [LARGE SCALE GENOMIC DNA]</scope>
    <source>
        <strain evidence="1 2">DSM 18334</strain>
    </source>
</reference>